<dbReference type="OrthoDB" id="1655504at2"/>
<keyword evidence="3" id="KW-0902">Two-component regulatory system</keyword>
<keyword evidence="12" id="KW-1185">Reference proteome</keyword>
<dbReference type="GO" id="GO:0000976">
    <property type="term" value="F:transcription cis-regulatory region binding"/>
    <property type="evidence" value="ECO:0007669"/>
    <property type="project" value="TreeGrafter"/>
</dbReference>
<dbReference type="PROSITE" id="PS50110">
    <property type="entry name" value="RESPONSE_REGULATORY"/>
    <property type="match status" value="1"/>
</dbReference>
<evidence type="ECO:0000259" key="10">
    <source>
        <dbReference type="PROSITE" id="PS51755"/>
    </source>
</evidence>
<dbReference type="PANTHER" id="PTHR48111:SF2">
    <property type="entry name" value="RESPONSE REGULATOR SAER"/>
    <property type="match status" value="1"/>
</dbReference>
<dbReference type="GO" id="GO:0000156">
    <property type="term" value="F:phosphorelay response regulator activity"/>
    <property type="evidence" value="ECO:0007669"/>
    <property type="project" value="TreeGrafter"/>
</dbReference>
<gene>
    <name evidence="11" type="ORF">JCM9152_689</name>
</gene>
<comment type="caution">
    <text evidence="11">The sequence shown here is derived from an EMBL/GenBank/DDBJ whole genome shotgun (WGS) entry which is preliminary data.</text>
</comment>
<evidence type="ECO:0000313" key="12">
    <source>
        <dbReference type="Proteomes" id="UP000018895"/>
    </source>
</evidence>
<dbReference type="Pfam" id="PF00072">
    <property type="entry name" value="Response_reg"/>
    <property type="match status" value="1"/>
</dbReference>
<dbReference type="STRING" id="1236971.JCM9152_689"/>
<name>W4QCD3_9BACI</name>
<dbReference type="InterPro" id="IPR011006">
    <property type="entry name" value="CheY-like_superfamily"/>
</dbReference>
<dbReference type="CDD" id="cd00383">
    <property type="entry name" value="trans_reg_C"/>
    <property type="match status" value="1"/>
</dbReference>
<evidence type="ECO:0000256" key="2">
    <source>
        <dbReference type="ARBA" id="ARBA00022553"/>
    </source>
</evidence>
<evidence type="ECO:0000256" key="8">
    <source>
        <dbReference type="PROSITE-ProRule" id="PRU01091"/>
    </source>
</evidence>
<evidence type="ECO:0000313" key="11">
    <source>
        <dbReference type="EMBL" id="GAE29338.1"/>
    </source>
</evidence>
<dbReference type="Gene3D" id="6.10.250.690">
    <property type="match status" value="1"/>
</dbReference>
<sequence length="229" mass="26258">MIVNNEGKRLLIIEDDQEISRLLSVIFSKLGMDSVVAYSGTEGLLQLQNHTYDLILLDLMLPGKSGEELIKEIRKESDIPIIVISAKADVESKVHVLKMGADDYMTKPFNHEEVMARVEVQLRKSSSHSSRTSEKIWRGLKINPDKFSATLEGNELQLTNAEYDIISLLISHPERAFSKREMYERTWKRTYLGDDNTISVHVSNLRRKMAEITDDEYIRTIWGVGFMLI</sequence>
<dbReference type="EMBL" id="BAUU01000004">
    <property type="protein sequence ID" value="GAE29338.1"/>
    <property type="molecule type" value="Genomic_DNA"/>
</dbReference>
<evidence type="ECO:0000259" key="9">
    <source>
        <dbReference type="PROSITE" id="PS50110"/>
    </source>
</evidence>
<dbReference type="InterPro" id="IPR039420">
    <property type="entry name" value="WalR-like"/>
</dbReference>
<dbReference type="SMART" id="SM00448">
    <property type="entry name" value="REC"/>
    <property type="match status" value="1"/>
</dbReference>
<feature type="domain" description="Response regulatory" evidence="9">
    <location>
        <begin position="9"/>
        <end position="122"/>
    </location>
</feature>
<keyword evidence="5 8" id="KW-0238">DNA-binding</keyword>
<dbReference type="InterPro" id="IPR001867">
    <property type="entry name" value="OmpR/PhoB-type_DNA-bd"/>
</dbReference>
<dbReference type="Proteomes" id="UP000018895">
    <property type="component" value="Unassembled WGS sequence"/>
</dbReference>
<organism evidence="11 12">
    <name type="scientific">Halalkalibacter hemicellulosilyticusJCM 9152</name>
    <dbReference type="NCBI Taxonomy" id="1236971"/>
    <lineage>
        <taxon>Bacteria</taxon>
        <taxon>Bacillati</taxon>
        <taxon>Bacillota</taxon>
        <taxon>Bacilli</taxon>
        <taxon>Bacillales</taxon>
        <taxon>Bacillaceae</taxon>
        <taxon>Halalkalibacter</taxon>
    </lineage>
</organism>
<dbReference type="CDD" id="cd17574">
    <property type="entry name" value="REC_OmpR"/>
    <property type="match status" value="1"/>
</dbReference>
<dbReference type="GO" id="GO:0005829">
    <property type="term" value="C:cytosol"/>
    <property type="evidence" value="ECO:0007669"/>
    <property type="project" value="TreeGrafter"/>
</dbReference>
<dbReference type="FunFam" id="1.10.10.10:FF:000018">
    <property type="entry name" value="DNA-binding response regulator ResD"/>
    <property type="match status" value="1"/>
</dbReference>
<protein>
    <submittedName>
        <fullName evidence="11">Transcriptional regulator</fullName>
    </submittedName>
</protein>
<dbReference type="InterPro" id="IPR001789">
    <property type="entry name" value="Sig_transdc_resp-reg_receiver"/>
</dbReference>
<dbReference type="PROSITE" id="PS51755">
    <property type="entry name" value="OMPR_PHOB"/>
    <property type="match status" value="1"/>
</dbReference>
<evidence type="ECO:0000256" key="5">
    <source>
        <dbReference type="ARBA" id="ARBA00023125"/>
    </source>
</evidence>
<dbReference type="Pfam" id="PF00486">
    <property type="entry name" value="Trans_reg_C"/>
    <property type="match status" value="1"/>
</dbReference>
<dbReference type="GO" id="GO:0006355">
    <property type="term" value="P:regulation of DNA-templated transcription"/>
    <property type="evidence" value="ECO:0007669"/>
    <property type="project" value="InterPro"/>
</dbReference>
<feature type="modified residue" description="4-aspartylphosphate" evidence="7">
    <location>
        <position position="58"/>
    </location>
</feature>
<dbReference type="Gene3D" id="3.40.50.2300">
    <property type="match status" value="1"/>
</dbReference>
<keyword evidence="2 7" id="KW-0597">Phosphoprotein</keyword>
<dbReference type="SMART" id="SM00862">
    <property type="entry name" value="Trans_reg_C"/>
    <property type="match status" value="1"/>
</dbReference>
<evidence type="ECO:0000256" key="4">
    <source>
        <dbReference type="ARBA" id="ARBA00023015"/>
    </source>
</evidence>
<dbReference type="Gene3D" id="1.10.10.10">
    <property type="entry name" value="Winged helix-like DNA-binding domain superfamily/Winged helix DNA-binding domain"/>
    <property type="match status" value="1"/>
</dbReference>
<evidence type="ECO:0000256" key="7">
    <source>
        <dbReference type="PROSITE-ProRule" id="PRU00169"/>
    </source>
</evidence>
<comment type="subcellular location">
    <subcellularLocation>
        <location evidence="1">Cytoplasm</location>
    </subcellularLocation>
</comment>
<dbReference type="GO" id="GO:0032993">
    <property type="term" value="C:protein-DNA complex"/>
    <property type="evidence" value="ECO:0007669"/>
    <property type="project" value="TreeGrafter"/>
</dbReference>
<reference evidence="11" key="1">
    <citation type="journal article" date="2014" name="Genome Announc.">
        <title>Draft Genome Sequences of Three Alkaliphilic Bacillus Strains, Bacillus wakoensis JCM 9140T, Bacillus akibai JCM 9157T, and Bacillus hemicellulosilyticus JCM 9152T.</title>
        <authorList>
            <person name="Yuki M."/>
            <person name="Oshima K."/>
            <person name="Suda W."/>
            <person name="Oshida Y."/>
            <person name="Kitamura K."/>
            <person name="Iida T."/>
            <person name="Hattori M."/>
            <person name="Ohkuma M."/>
        </authorList>
    </citation>
    <scope>NUCLEOTIDE SEQUENCE [LARGE SCALE GENOMIC DNA]</scope>
    <source>
        <strain evidence="11">JCM 9152</strain>
    </source>
</reference>
<keyword evidence="6" id="KW-0804">Transcription</keyword>
<dbReference type="PANTHER" id="PTHR48111">
    <property type="entry name" value="REGULATOR OF RPOS"/>
    <property type="match status" value="1"/>
</dbReference>
<proteinExistence type="predicted"/>
<evidence type="ECO:0000256" key="6">
    <source>
        <dbReference type="ARBA" id="ARBA00023163"/>
    </source>
</evidence>
<dbReference type="SUPFAM" id="SSF52172">
    <property type="entry name" value="CheY-like"/>
    <property type="match status" value="1"/>
</dbReference>
<evidence type="ECO:0000256" key="1">
    <source>
        <dbReference type="ARBA" id="ARBA00004496"/>
    </source>
</evidence>
<evidence type="ECO:0000256" key="3">
    <source>
        <dbReference type="ARBA" id="ARBA00023012"/>
    </source>
</evidence>
<feature type="DNA-binding region" description="OmpR/PhoB-type" evidence="8">
    <location>
        <begin position="132"/>
        <end position="229"/>
    </location>
</feature>
<keyword evidence="4" id="KW-0805">Transcription regulation</keyword>
<dbReference type="InterPro" id="IPR036388">
    <property type="entry name" value="WH-like_DNA-bd_sf"/>
</dbReference>
<dbReference type="AlphaFoldDB" id="W4QCD3"/>
<accession>W4QCD3</accession>
<feature type="domain" description="OmpR/PhoB-type" evidence="10">
    <location>
        <begin position="132"/>
        <end position="229"/>
    </location>
</feature>